<dbReference type="EnsemblMetazoa" id="AAEL027158-RA">
    <property type="protein sequence ID" value="AAEL027158-PA"/>
    <property type="gene ID" value="AAEL027158"/>
</dbReference>
<dbReference type="InParanoid" id="A0A6I8U8J7"/>
<protein>
    <submittedName>
        <fullName evidence="1">Uncharacterized protein</fullName>
    </submittedName>
</protein>
<sequence>MLAAVRQLKQEYEMEHFSWALHEQSDQTDAEQMEQDLEEHKLTAALNSELQENLNLVRCAVHTLQLAILDVVNKSNEDVKMLTEVARKCKTIKFKSAFELQGARYPPVWGATRWGGIYEMVSSFLEQRTFFDKLAEQFPEMDLSLSWTFAEHYEEAFKPLFICTKKMEAAHVSLSDFYLEWMITIQKVKKLQSNPFSEPLVQTLTSRLANLRGSRAFKMALYFDPRLNFAGSTLFNSEEKEEIQVHKYEGIFYN</sequence>
<proteinExistence type="predicted"/>
<reference evidence="1 2" key="1">
    <citation type="submission" date="2017-06" db="EMBL/GenBank/DDBJ databases">
        <title>Aedes aegypti genome working group (AGWG) sequencing and assembly.</title>
        <authorList>
            <consortium name="Aedes aegypti Genome Working Group (AGWG)"/>
            <person name="Matthews B.J."/>
        </authorList>
    </citation>
    <scope>NUCLEOTIDE SEQUENCE [LARGE SCALE GENOMIC DNA]</scope>
    <source>
        <strain evidence="1 2">LVP_AGWG</strain>
    </source>
</reference>
<name>A0A6I8U8J7_AEDAE</name>
<dbReference type="InterPro" id="IPR012337">
    <property type="entry name" value="RNaseH-like_sf"/>
</dbReference>
<gene>
    <name evidence="1" type="primary">110674260</name>
</gene>
<evidence type="ECO:0000313" key="1">
    <source>
        <dbReference type="EnsemblMetazoa" id="AAEL027158-PA"/>
    </source>
</evidence>
<organism evidence="1 2">
    <name type="scientific">Aedes aegypti</name>
    <name type="common">Yellowfever mosquito</name>
    <name type="synonym">Culex aegypti</name>
    <dbReference type="NCBI Taxonomy" id="7159"/>
    <lineage>
        <taxon>Eukaryota</taxon>
        <taxon>Metazoa</taxon>
        <taxon>Ecdysozoa</taxon>
        <taxon>Arthropoda</taxon>
        <taxon>Hexapoda</taxon>
        <taxon>Insecta</taxon>
        <taxon>Pterygota</taxon>
        <taxon>Neoptera</taxon>
        <taxon>Endopterygota</taxon>
        <taxon>Diptera</taxon>
        <taxon>Nematocera</taxon>
        <taxon>Culicoidea</taxon>
        <taxon>Culicidae</taxon>
        <taxon>Culicinae</taxon>
        <taxon>Aedini</taxon>
        <taxon>Aedes</taxon>
        <taxon>Stegomyia</taxon>
    </lineage>
</organism>
<keyword evidence="2" id="KW-1185">Reference proteome</keyword>
<dbReference type="Proteomes" id="UP000008820">
    <property type="component" value="Chromosome 1"/>
</dbReference>
<accession>A0A6I8U8J7</accession>
<reference evidence="1" key="2">
    <citation type="submission" date="2020-05" db="UniProtKB">
        <authorList>
            <consortium name="EnsemblMetazoa"/>
        </authorList>
    </citation>
    <scope>IDENTIFICATION</scope>
    <source>
        <strain evidence="1">LVP_AGWG</strain>
    </source>
</reference>
<dbReference type="AlphaFoldDB" id="A0A6I8U8J7"/>
<dbReference type="SUPFAM" id="SSF53098">
    <property type="entry name" value="Ribonuclease H-like"/>
    <property type="match status" value="1"/>
</dbReference>
<evidence type="ECO:0000313" key="2">
    <source>
        <dbReference type="Proteomes" id="UP000008820"/>
    </source>
</evidence>
<dbReference type="OrthoDB" id="7764459at2759"/>